<proteinExistence type="inferred from homology"/>
<dbReference type="Proteomes" id="UP001589688">
    <property type="component" value="Unassembled WGS sequence"/>
</dbReference>
<accession>A0ABV5ZKZ5</accession>
<dbReference type="InterPro" id="IPR051906">
    <property type="entry name" value="TolC-like"/>
</dbReference>
<protein>
    <submittedName>
        <fullName evidence="9">TolC family protein</fullName>
    </submittedName>
</protein>
<dbReference type="EMBL" id="JBHLZF010000001">
    <property type="protein sequence ID" value="MFB9896839.1"/>
    <property type="molecule type" value="Genomic_DNA"/>
</dbReference>
<keyword evidence="5" id="KW-0812">Transmembrane</keyword>
<keyword evidence="3" id="KW-0813">Transport</keyword>
<evidence type="ECO:0000313" key="9">
    <source>
        <dbReference type="EMBL" id="MFB9896839.1"/>
    </source>
</evidence>
<keyword evidence="7" id="KW-0998">Cell outer membrane</keyword>
<dbReference type="PANTHER" id="PTHR30026:SF20">
    <property type="entry name" value="OUTER MEMBRANE PROTEIN TOLC"/>
    <property type="match status" value="1"/>
</dbReference>
<dbReference type="RefSeq" id="WP_027951980.1">
    <property type="nucleotide sequence ID" value="NZ_JADU01000009.1"/>
</dbReference>
<comment type="caution">
    <text evidence="9">The sequence shown here is derived from an EMBL/GenBank/DDBJ whole genome shotgun (WGS) entry which is preliminary data.</text>
</comment>
<evidence type="ECO:0000256" key="5">
    <source>
        <dbReference type="ARBA" id="ARBA00022692"/>
    </source>
</evidence>
<keyword evidence="8" id="KW-0732">Signal</keyword>
<gene>
    <name evidence="9" type="ORF">ACFFK8_03150</name>
</gene>
<evidence type="ECO:0000313" key="10">
    <source>
        <dbReference type="Proteomes" id="UP001589688"/>
    </source>
</evidence>
<keyword evidence="10" id="KW-1185">Reference proteome</keyword>
<sequence>MTPHKPSARLLSATLCLAALLPARAQTLEQCHEAAERNYPLIKRYALAEQTAGLTVANIEKGWLPQVSAYAQGTVQNRVVTLPEAMTRLMTSQGMQVNGLAKTQYKIGVDVAQTLYDGGRMRGQKAVARRRQTVDEAQNRVGLYAVRQRVDDLYFGLLLLDDKRQLNLDLQRLLTSSERQLAAMVRAGTAATSDLNAVRAERIGARQQAVELETQQAALRQMLALFTGLDIGSLSRPEAGTAAGTPNAADCHRPELLLTEARLSLLDARQRALDTQLRPALAAFAQGYYGYPGLDMYRDIMRRTPSLNALVGVKLSWNIGALYTRRNDRARLGLERQTAENDRELFLFNNRLEATRQQADIDKYRRLQEQDDEIIRLRTDVRRAAESKLAHGIIDVNNLVREINAENQARLQRSIHELEMLREIYRLRHTLNP</sequence>
<evidence type="ECO:0000256" key="1">
    <source>
        <dbReference type="ARBA" id="ARBA00004442"/>
    </source>
</evidence>
<comment type="similarity">
    <text evidence="2">Belongs to the outer membrane factor (OMF) (TC 1.B.17) family.</text>
</comment>
<evidence type="ECO:0000256" key="2">
    <source>
        <dbReference type="ARBA" id="ARBA00007613"/>
    </source>
</evidence>
<dbReference type="Gene3D" id="1.20.1600.10">
    <property type="entry name" value="Outer membrane efflux proteins (OEP)"/>
    <property type="match status" value="1"/>
</dbReference>
<evidence type="ECO:0000256" key="4">
    <source>
        <dbReference type="ARBA" id="ARBA00022452"/>
    </source>
</evidence>
<comment type="subcellular location">
    <subcellularLocation>
        <location evidence="1">Cell outer membrane</location>
    </subcellularLocation>
</comment>
<name>A0ABV5ZKZ5_9BACT</name>
<evidence type="ECO:0000256" key="3">
    <source>
        <dbReference type="ARBA" id="ARBA00022448"/>
    </source>
</evidence>
<dbReference type="PANTHER" id="PTHR30026">
    <property type="entry name" value="OUTER MEMBRANE PROTEIN TOLC"/>
    <property type="match status" value="1"/>
</dbReference>
<evidence type="ECO:0000256" key="8">
    <source>
        <dbReference type="SAM" id="SignalP"/>
    </source>
</evidence>
<feature type="signal peptide" evidence="8">
    <location>
        <begin position="1"/>
        <end position="25"/>
    </location>
</feature>
<keyword evidence="4" id="KW-1134">Transmembrane beta strand</keyword>
<reference evidence="9 10" key="1">
    <citation type="submission" date="2024-09" db="EMBL/GenBank/DDBJ databases">
        <authorList>
            <person name="Sun Q."/>
            <person name="Mori K."/>
        </authorList>
    </citation>
    <scope>NUCLEOTIDE SEQUENCE [LARGE SCALE GENOMIC DNA]</scope>
    <source>
        <strain evidence="9 10">ATCC 51272</strain>
    </source>
</reference>
<dbReference type="InterPro" id="IPR003423">
    <property type="entry name" value="OMP_efflux"/>
</dbReference>
<keyword evidence="6" id="KW-0472">Membrane</keyword>
<dbReference type="SUPFAM" id="SSF56954">
    <property type="entry name" value="Outer membrane efflux proteins (OEP)"/>
    <property type="match status" value="1"/>
</dbReference>
<evidence type="ECO:0000256" key="6">
    <source>
        <dbReference type="ARBA" id="ARBA00023136"/>
    </source>
</evidence>
<feature type="chain" id="PRO_5045572545" evidence="8">
    <location>
        <begin position="26"/>
        <end position="433"/>
    </location>
</feature>
<dbReference type="Pfam" id="PF02321">
    <property type="entry name" value="OEP"/>
    <property type="match status" value="1"/>
</dbReference>
<organism evidence="9 10">
    <name type="scientific">Hallella seregens ATCC 51272</name>
    <dbReference type="NCBI Taxonomy" id="1336250"/>
    <lineage>
        <taxon>Bacteria</taxon>
        <taxon>Pseudomonadati</taxon>
        <taxon>Bacteroidota</taxon>
        <taxon>Bacteroidia</taxon>
        <taxon>Bacteroidales</taxon>
        <taxon>Prevotellaceae</taxon>
        <taxon>Hallella</taxon>
    </lineage>
</organism>
<evidence type="ECO:0000256" key="7">
    <source>
        <dbReference type="ARBA" id="ARBA00023237"/>
    </source>
</evidence>